<name>A0A5N5FZH6_9ROSA</name>
<reference evidence="2 3" key="3">
    <citation type="submission" date="2019-11" db="EMBL/GenBank/DDBJ databases">
        <title>A de novo genome assembly of a pear dwarfing rootstock.</title>
        <authorList>
            <person name="Wang F."/>
            <person name="Wang J."/>
            <person name="Li S."/>
            <person name="Zhang Y."/>
            <person name="Fang M."/>
            <person name="Ma L."/>
            <person name="Zhao Y."/>
            <person name="Jiang S."/>
        </authorList>
    </citation>
    <scope>NUCLEOTIDE SEQUENCE [LARGE SCALE GENOMIC DNA]</scope>
    <source>
        <strain evidence="2">S2</strain>
        <tissue evidence="2">Leaf</tissue>
    </source>
</reference>
<reference evidence="3" key="2">
    <citation type="submission" date="2019-10" db="EMBL/GenBank/DDBJ databases">
        <title>A de novo genome assembly of a pear dwarfing rootstock.</title>
        <authorList>
            <person name="Wang F."/>
            <person name="Wang J."/>
            <person name="Li S."/>
            <person name="Zhang Y."/>
            <person name="Fang M."/>
            <person name="Ma L."/>
            <person name="Zhao Y."/>
            <person name="Jiang S."/>
        </authorList>
    </citation>
    <scope>NUCLEOTIDE SEQUENCE [LARGE SCALE GENOMIC DNA]</scope>
</reference>
<feature type="transmembrane region" description="Helical" evidence="1">
    <location>
        <begin position="49"/>
        <end position="69"/>
    </location>
</feature>
<reference evidence="2 3" key="1">
    <citation type="submission" date="2019-09" db="EMBL/GenBank/DDBJ databases">
        <authorList>
            <person name="Ou C."/>
        </authorList>
    </citation>
    <scope>NUCLEOTIDE SEQUENCE [LARGE SCALE GENOMIC DNA]</scope>
    <source>
        <strain evidence="2">S2</strain>
        <tissue evidence="2">Leaf</tissue>
    </source>
</reference>
<organism evidence="2 3">
    <name type="scientific">Pyrus ussuriensis x Pyrus communis</name>
    <dbReference type="NCBI Taxonomy" id="2448454"/>
    <lineage>
        <taxon>Eukaryota</taxon>
        <taxon>Viridiplantae</taxon>
        <taxon>Streptophyta</taxon>
        <taxon>Embryophyta</taxon>
        <taxon>Tracheophyta</taxon>
        <taxon>Spermatophyta</taxon>
        <taxon>Magnoliopsida</taxon>
        <taxon>eudicotyledons</taxon>
        <taxon>Gunneridae</taxon>
        <taxon>Pentapetalae</taxon>
        <taxon>rosids</taxon>
        <taxon>fabids</taxon>
        <taxon>Rosales</taxon>
        <taxon>Rosaceae</taxon>
        <taxon>Amygdaloideae</taxon>
        <taxon>Maleae</taxon>
        <taxon>Pyrus</taxon>
    </lineage>
</organism>
<evidence type="ECO:0000313" key="3">
    <source>
        <dbReference type="Proteomes" id="UP000327157"/>
    </source>
</evidence>
<gene>
    <name evidence="2" type="ORF">D8674_011674</name>
</gene>
<keyword evidence="1" id="KW-1133">Transmembrane helix</keyword>
<dbReference type="Proteomes" id="UP000327157">
    <property type="component" value="Chromosome 14"/>
</dbReference>
<keyword evidence="1" id="KW-0472">Membrane</keyword>
<keyword evidence="1" id="KW-0812">Transmembrane</keyword>
<evidence type="ECO:0000256" key="1">
    <source>
        <dbReference type="SAM" id="Phobius"/>
    </source>
</evidence>
<evidence type="ECO:0000313" key="2">
    <source>
        <dbReference type="EMBL" id="KAB2608506.1"/>
    </source>
</evidence>
<keyword evidence="3" id="KW-1185">Reference proteome</keyword>
<dbReference type="EMBL" id="SMOL01000553">
    <property type="protein sequence ID" value="KAB2608506.1"/>
    <property type="molecule type" value="Genomic_DNA"/>
</dbReference>
<comment type="caution">
    <text evidence="2">The sequence shown here is derived from an EMBL/GenBank/DDBJ whole genome shotgun (WGS) entry which is preliminary data.</text>
</comment>
<dbReference type="AlphaFoldDB" id="A0A5N5FZH6"/>
<proteinExistence type="predicted"/>
<protein>
    <submittedName>
        <fullName evidence="2">Sodium/metabolite cotransporter BASS4</fullName>
    </submittedName>
</protein>
<accession>A0A5N5FZH6</accession>
<sequence length="76" mass="8510">MGTCLWDWKGFKLGVLQFRVGMANLMLDDDAFLPSMETQAPWVQVSRSLSLLLMVKPLVFLVVVGMGRVHSLTNDV</sequence>